<keyword evidence="4" id="KW-0804">Transcription</keyword>
<dbReference type="Pfam" id="PF04545">
    <property type="entry name" value="Sigma70_r4"/>
    <property type="match status" value="1"/>
</dbReference>
<dbReference type="GO" id="GO:0006352">
    <property type="term" value="P:DNA-templated transcription initiation"/>
    <property type="evidence" value="ECO:0007669"/>
    <property type="project" value="InterPro"/>
</dbReference>
<dbReference type="InterPro" id="IPR014284">
    <property type="entry name" value="RNA_pol_sigma-70_dom"/>
</dbReference>
<dbReference type="NCBIfam" id="TIGR02937">
    <property type="entry name" value="sigma70-ECF"/>
    <property type="match status" value="1"/>
</dbReference>
<dbReference type="GO" id="GO:0016987">
    <property type="term" value="F:sigma factor activity"/>
    <property type="evidence" value="ECO:0007669"/>
    <property type="project" value="UniProtKB-KW"/>
</dbReference>
<dbReference type="InterPro" id="IPR013325">
    <property type="entry name" value="RNA_pol_sigma_r2"/>
</dbReference>
<dbReference type="PANTHER" id="PTHR30385:SF7">
    <property type="entry name" value="RNA POLYMERASE SIGMA FACTOR FLIA"/>
    <property type="match status" value="1"/>
</dbReference>
<sequence>MTSVLDAYSKWEQQKSDETVRECLPMVYRLGQRIANVTNLGTLELGDLVNAGVLGLYRAFERFDVTRGVPFISYAVLHVRGAMLDEIQRYRQIPRSLRDKHNRIRAAYDELAQANLRSPTDHEVANYLGISEQLLSAWLVDVGWTTIWSVDELESLGVLDPVDESPQNNPSDSYDAEESKSVLTDAIKRLSLKEQQVLYAYYQEELTLKEIAYVVGLSESQISRIHSKAILRLRGMMSRQKSDVLLDL</sequence>
<keyword evidence="3" id="KW-0238">DNA-binding</keyword>
<feature type="region of interest" description="Disordered" evidence="5">
    <location>
        <begin position="159"/>
        <end position="179"/>
    </location>
</feature>
<keyword evidence="8" id="KW-1185">Reference proteome</keyword>
<dbReference type="PROSITE" id="PS00716">
    <property type="entry name" value="SIGMA70_2"/>
    <property type="match status" value="1"/>
</dbReference>
<dbReference type="Gene3D" id="1.20.140.160">
    <property type="match status" value="1"/>
</dbReference>
<name>A0A9X7Z8C7_9BACL</name>
<keyword evidence="2" id="KW-0731">Sigma factor</keyword>
<dbReference type="GO" id="GO:0003677">
    <property type="term" value="F:DNA binding"/>
    <property type="evidence" value="ECO:0007669"/>
    <property type="project" value="UniProtKB-KW"/>
</dbReference>
<dbReference type="InterPro" id="IPR013324">
    <property type="entry name" value="RNA_pol_sigma_r3/r4-like"/>
</dbReference>
<dbReference type="InterPro" id="IPR000943">
    <property type="entry name" value="RNA_pol_sigma70"/>
</dbReference>
<dbReference type="AlphaFoldDB" id="A0A9X7Z8C7"/>
<evidence type="ECO:0000259" key="6">
    <source>
        <dbReference type="PROSITE" id="PS00716"/>
    </source>
</evidence>
<dbReference type="InterPro" id="IPR007627">
    <property type="entry name" value="RNA_pol_sigma70_r2"/>
</dbReference>
<dbReference type="PRINTS" id="PR00046">
    <property type="entry name" value="SIGMA70FCT"/>
</dbReference>
<dbReference type="EMBL" id="CP071182">
    <property type="protein sequence ID" value="QSO48138.1"/>
    <property type="molecule type" value="Genomic_DNA"/>
</dbReference>
<evidence type="ECO:0000313" key="7">
    <source>
        <dbReference type="EMBL" id="QSO48138.1"/>
    </source>
</evidence>
<evidence type="ECO:0000256" key="3">
    <source>
        <dbReference type="ARBA" id="ARBA00023125"/>
    </source>
</evidence>
<evidence type="ECO:0000256" key="5">
    <source>
        <dbReference type="SAM" id="MobiDB-lite"/>
    </source>
</evidence>
<evidence type="ECO:0000256" key="2">
    <source>
        <dbReference type="ARBA" id="ARBA00023082"/>
    </source>
</evidence>
<evidence type="ECO:0000256" key="1">
    <source>
        <dbReference type="ARBA" id="ARBA00023015"/>
    </source>
</evidence>
<feature type="domain" description="RNA polymerase sigma-70" evidence="6">
    <location>
        <begin position="207"/>
        <end position="233"/>
    </location>
</feature>
<gene>
    <name evidence="7" type="ORF">JZ786_03775</name>
</gene>
<protein>
    <submittedName>
        <fullName evidence="7">Sigma-70 family RNA polymerase sigma factor</fullName>
    </submittedName>
</protein>
<dbReference type="InterPro" id="IPR007630">
    <property type="entry name" value="RNA_pol_sigma70_r4"/>
</dbReference>
<dbReference type="SUPFAM" id="SSF88946">
    <property type="entry name" value="Sigma2 domain of RNA polymerase sigma factors"/>
    <property type="match status" value="1"/>
</dbReference>
<dbReference type="PANTHER" id="PTHR30385">
    <property type="entry name" value="SIGMA FACTOR F FLAGELLAR"/>
    <property type="match status" value="1"/>
</dbReference>
<evidence type="ECO:0000256" key="4">
    <source>
        <dbReference type="ARBA" id="ARBA00023163"/>
    </source>
</evidence>
<dbReference type="CDD" id="cd06171">
    <property type="entry name" value="Sigma70_r4"/>
    <property type="match status" value="1"/>
</dbReference>
<dbReference type="KEGG" id="afx:JZ786_03775"/>
<evidence type="ECO:0000313" key="8">
    <source>
        <dbReference type="Proteomes" id="UP000663505"/>
    </source>
</evidence>
<reference evidence="7 8" key="1">
    <citation type="submission" date="2021-02" db="EMBL/GenBank/DDBJ databases">
        <title>Alicyclobacillus curvatus sp. nov. and Alicyclobacillus mengziensis sp. nov., two acidophilic bacteria isolated from acid mine drainage.</title>
        <authorList>
            <person name="Huang Y."/>
        </authorList>
    </citation>
    <scope>NUCLEOTIDE SEQUENCE [LARGE SCALE GENOMIC DNA]</scope>
    <source>
        <strain evidence="7 8">S30H14</strain>
    </source>
</reference>
<dbReference type="Proteomes" id="UP000663505">
    <property type="component" value="Chromosome"/>
</dbReference>
<accession>A0A9X7Z8C7</accession>
<organism evidence="7 8">
    <name type="scientific">Alicyclobacillus mengziensis</name>
    <dbReference type="NCBI Taxonomy" id="2931921"/>
    <lineage>
        <taxon>Bacteria</taxon>
        <taxon>Bacillati</taxon>
        <taxon>Bacillota</taxon>
        <taxon>Bacilli</taxon>
        <taxon>Bacillales</taxon>
        <taxon>Alicyclobacillaceae</taxon>
        <taxon>Alicyclobacillus</taxon>
    </lineage>
</organism>
<keyword evidence="1" id="KW-0805">Transcription regulation</keyword>
<proteinExistence type="predicted"/>
<dbReference type="SUPFAM" id="SSF88659">
    <property type="entry name" value="Sigma3 and sigma4 domains of RNA polymerase sigma factors"/>
    <property type="match status" value="2"/>
</dbReference>
<dbReference type="Gene3D" id="1.10.1740.10">
    <property type="match status" value="1"/>
</dbReference>
<dbReference type="Pfam" id="PF04542">
    <property type="entry name" value="Sigma70_r2"/>
    <property type="match status" value="1"/>
</dbReference>
<dbReference type="RefSeq" id="WP_206657475.1">
    <property type="nucleotide sequence ID" value="NZ_CP071182.1"/>
</dbReference>